<feature type="compositionally biased region" description="Low complexity" evidence="1">
    <location>
        <begin position="57"/>
        <end position="85"/>
    </location>
</feature>
<accession>A0ABN8ZR38</accession>
<feature type="region of interest" description="Disordered" evidence="1">
    <location>
        <begin position="39"/>
        <end position="121"/>
    </location>
</feature>
<proteinExistence type="predicted"/>
<gene>
    <name evidence="2" type="ORF">MRATA1EN1_LOCUS25191</name>
</gene>
<name>A0ABN8ZR38_RANTA</name>
<evidence type="ECO:0000256" key="1">
    <source>
        <dbReference type="SAM" id="MobiDB-lite"/>
    </source>
</evidence>
<organism evidence="2 3">
    <name type="scientific">Rangifer tarandus platyrhynchus</name>
    <name type="common">Svalbard reindeer</name>
    <dbReference type="NCBI Taxonomy" id="3082113"/>
    <lineage>
        <taxon>Eukaryota</taxon>
        <taxon>Metazoa</taxon>
        <taxon>Chordata</taxon>
        <taxon>Craniata</taxon>
        <taxon>Vertebrata</taxon>
        <taxon>Euteleostomi</taxon>
        <taxon>Mammalia</taxon>
        <taxon>Eutheria</taxon>
        <taxon>Laurasiatheria</taxon>
        <taxon>Artiodactyla</taxon>
        <taxon>Ruminantia</taxon>
        <taxon>Pecora</taxon>
        <taxon>Cervidae</taxon>
        <taxon>Odocoileinae</taxon>
        <taxon>Rangifer</taxon>
    </lineage>
</organism>
<feature type="region of interest" description="Disordered" evidence="1">
    <location>
        <begin position="1"/>
        <end position="24"/>
    </location>
</feature>
<keyword evidence="3" id="KW-1185">Reference proteome</keyword>
<dbReference type="EMBL" id="OX459942">
    <property type="protein sequence ID" value="CAI9176229.1"/>
    <property type="molecule type" value="Genomic_DNA"/>
</dbReference>
<evidence type="ECO:0000313" key="3">
    <source>
        <dbReference type="Proteomes" id="UP001176941"/>
    </source>
</evidence>
<feature type="compositionally biased region" description="Low complexity" evidence="1">
    <location>
        <begin position="97"/>
        <end position="114"/>
    </location>
</feature>
<sequence>MGQDSRGRPLAPRGPPERPGAGAAAARLAFRLAVGRAAAVGAREPCGWRRPQRRSCGRAPGRPGCARGPRPGSGAGRAARGCPAVARRRRGAGGAGAARASASAGARAPPLGAGSQSRGLQ</sequence>
<protein>
    <submittedName>
        <fullName evidence="2">Uncharacterized protein</fullName>
    </submittedName>
</protein>
<dbReference type="Proteomes" id="UP001176941">
    <property type="component" value="Chromosome 6"/>
</dbReference>
<reference evidence="2" key="1">
    <citation type="submission" date="2023-04" db="EMBL/GenBank/DDBJ databases">
        <authorList>
            <consortium name="ELIXIR-Norway"/>
        </authorList>
    </citation>
    <scope>NUCLEOTIDE SEQUENCE [LARGE SCALE GENOMIC DNA]</scope>
</reference>
<evidence type="ECO:0000313" key="2">
    <source>
        <dbReference type="EMBL" id="CAI9176229.1"/>
    </source>
</evidence>